<dbReference type="GO" id="GO:0006605">
    <property type="term" value="P:protein targeting"/>
    <property type="evidence" value="ECO:0007669"/>
    <property type="project" value="InterPro"/>
</dbReference>
<evidence type="ECO:0000256" key="6">
    <source>
        <dbReference type="ARBA" id="ARBA00023136"/>
    </source>
</evidence>
<dbReference type="InterPro" id="IPR002010">
    <property type="entry name" value="T3SS_IM_R"/>
</dbReference>
<feature type="transmembrane region" description="Helical" evidence="7">
    <location>
        <begin position="49"/>
        <end position="71"/>
    </location>
</feature>
<evidence type="ECO:0000313" key="8">
    <source>
        <dbReference type="EMBL" id="AKJ20449.1"/>
    </source>
</evidence>
<comment type="similarity">
    <text evidence="2">Belongs to the FliR/MopE/SpaR family.</text>
</comment>
<gene>
    <name evidence="9" type="primary">rhcT</name>
    <name evidence="9" type="ORF">GCM10017635_28470</name>
    <name evidence="8" type="ORF">pKON1_p58</name>
</gene>
<dbReference type="AlphaFoldDB" id="A0A0G3BAA8"/>
<feature type="transmembrane region" description="Helical" evidence="7">
    <location>
        <begin position="13"/>
        <end position="37"/>
    </location>
</feature>
<dbReference type="GO" id="GO:0005886">
    <property type="term" value="C:plasma membrane"/>
    <property type="evidence" value="ECO:0007669"/>
    <property type="project" value="UniProtKB-SubCell"/>
</dbReference>
<keyword evidence="6 7" id="KW-0472">Membrane</keyword>
<keyword evidence="5 7" id="KW-1133">Transmembrane helix</keyword>
<proteinExistence type="inferred from homology"/>
<evidence type="ECO:0000313" key="9">
    <source>
        <dbReference type="EMBL" id="GLK65372.1"/>
    </source>
</evidence>
<evidence type="ECO:0000256" key="1">
    <source>
        <dbReference type="ARBA" id="ARBA00004651"/>
    </source>
</evidence>
<dbReference type="RefSeq" id="WP_172686457.1">
    <property type="nucleotide sequence ID" value="NZ_BSFH01000085.1"/>
</dbReference>
<evidence type="ECO:0000256" key="7">
    <source>
        <dbReference type="SAM" id="Phobius"/>
    </source>
</evidence>
<feature type="transmembrane region" description="Helical" evidence="7">
    <location>
        <begin position="194"/>
        <end position="218"/>
    </location>
</feature>
<evidence type="ECO:0000256" key="2">
    <source>
        <dbReference type="ARBA" id="ARBA00009772"/>
    </source>
</evidence>
<comment type="subcellular location">
    <subcellularLocation>
        <location evidence="1">Cell membrane</location>
        <topology evidence="1">Multi-pass membrane protein</topology>
    </subcellularLocation>
</comment>
<reference evidence="9" key="1">
    <citation type="journal article" date="2014" name="Int. J. Syst. Evol. Microbiol.">
        <title>Complete genome sequence of Corynebacterium casei LMG S-19264T (=DSM 44701T), isolated from a smear-ripened cheese.</title>
        <authorList>
            <consortium name="US DOE Joint Genome Institute (JGI-PGF)"/>
            <person name="Walter F."/>
            <person name="Albersmeier A."/>
            <person name="Kalinowski J."/>
            <person name="Ruckert C."/>
        </authorList>
    </citation>
    <scope>NUCLEOTIDE SEQUENCE</scope>
    <source>
        <strain evidence="9">VKM B-2222</strain>
    </source>
</reference>
<feature type="transmembrane region" description="Helical" evidence="7">
    <location>
        <begin position="238"/>
        <end position="256"/>
    </location>
</feature>
<dbReference type="PRINTS" id="PR00953">
    <property type="entry name" value="TYPE3IMRPROT"/>
</dbReference>
<dbReference type="PANTHER" id="PTHR30065">
    <property type="entry name" value="FLAGELLAR BIOSYNTHETIC PROTEIN FLIR"/>
    <property type="match status" value="1"/>
</dbReference>
<reference evidence="9" key="3">
    <citation type="submission" date="2023-01" db="EMBL/GenBank/DDBJ databases">
        <authorList>
            <person name="Sun Q."/>
            <person name="Evtushenko L."/>
        </authorList>
    </citation>
    <scope>NUCLEOTIDE SEQUENCE</scope>
    <source>
        <strain evidence="9">VKM B-2222</strain>
    </source>
</reference>
<dbReference type="EMBL" id="BSFH01000085">
    <property type="protein sequence ID" value="GLK65372.1"/>
    <property type="molecule type" value="Genomic_DNA"/>
</dbReference>
<geneLocation type="plasmid" evidence="8">
    <name>pKON1</name>
</geneLocation>
<reference evidence="8" key="2">
    <citation type="journal article" date="2015" name="Plasmid">
        <title>Maintenance and genetic load of plasmid pKON1 of Paracoccus kondratievae, containing a highly efficient toxin-antitoxin module of the hipAB family.</title>
        <authorList>
            <person name="Czarnecki J."/>
            <person name="Dziewit L."/>
            <person name="Kowalski L."/>
            <person name="Ochnio M."/>
            <person name="Bartosik D."/>
        </authorList>
    </citation>
    <scope>NUCLEOTIDE SEQUENCE</scope>
    <source>
        <strain evidence="8">NCIMB 13773</strain>
        <plasmid evidence="8">pKON1</plasmid>
    </source>
</reference>
<keyword evidence="3" id="KW-1003">Cell membrane</keyword>
<keyword evidence="10" id="KW-1185">Reference proteome</keyword>
<dbReference type="Pfam" id="PF01311">
    <property type="entry name" value="Bac_export_1"/>
    <property type="match status" value="1"/>
</dbReference>
<keyword evidence="8" id="KW-0614">Plasmid</keyword>
<evidence type="ECO:0000256" key="5">
    <source>
        <dbReference type="ARBA" id="ARBA00022989"/>
    </source>
</evidence>
<evidence type="ECO:0000313" key="10">
    <source>
        <dbReference type="Proteomes" id="UP001143349"/>
    </source>
</evidence>
<evidence type="ECO:0000256" key="4">
    <source>
        <dbReference type="ARBA" id="ARBA00022692"/>
    </source>
</evidence>
<feature type="transmembrane region" description="Helical" evidence="7">
    <location>
        <begin position="91"/>
        <end position="115"/>
    </location>
</feature>
<protein>
    <submittedName>
        <fullName evidence="9">EscT/YscT/HrcT family type III secretion system export apparatus protein</fullName>
    </submittedName>
    <submittedName>
        <fullName evidence="8">Type III secretion system component SctT</fullName>
    </submittedName>
</protein>
<feature type="transmembrane region" description="Helical" evidence="7">
    <location>
        <begin position="136"/>
        <end position="160"/>
    </location>
</feature>
<keyword evidence="4 7" id="KW-0812">Transmembrane</keyword>
<sequence>MNSLQDLFAGGDYGVILADMMALFVIIGGRALGFVMIHPIFGRFGINFGLLRGSVIVAMTLPLLPTGAVMAAADPSLLEPGNMPFHMLREVIIGVILGLITGIPFWAAIAAGEILDTQRGASSATDTDPTGGQVAISGNFFFLVAVLLLTAEGLLIPAVFGPLLSSYQLFPLFGALAWPDPGQGHLLLALLDDLLRAGLILAMPILIPLLLTEVVIAISTRYMPQINPTFLSMSAKQVVYLLMLVFFMPLLGRYMLALVGHDSFGADALAKFLSGAIR</sequence>
<dbReference type="EMBL" id="KP294352">
    <property type="protein sequence ID" value="AKJ20449.1"/>
    <property type="molecule type" value="Genomic_DNA"/>
</dbReference>
<dbReference type="Proteomes" id="UP001143349">
    <property type="component" value="Unassembled WGS sequence"/>
</dbReference>
<evidence type="ECO:0000256" key="3">
    <source>
        <dbReference type="ARBA" id="ARBA00022475"/>
    </source>
</evidence>
<organism evidence="8">
    <name type="scientific">Paracoccus kondratievae</name>
    <dbReference type="NCBI Taxonomy" id="135740"/>
    <lineage>
        <taxon>Bacteria</taxon>
        <taxon>Pseudomonadati</taxon>
        <taxon>Pseudomonadota</taxon>
        <taxon>Alphaproteobacteria</taxon>
        <taxon>Rhodobacterales</taxon>
        <taxon>Paracoccaceae</taxon>
        <taxon>Paracoccus</taxon>
    </lineage>
</organism>
<name>A0A0G3BAA8_9RHOB</name>
<dbReference type="PANTHER" id="PTHR30065:SF1">
    <property type="entry name" value="SURFACE PRESENTATION OF ANTIGENS PROTEIN SPAR"/>
    <property type="match status" value="1"/>
</dbReference>
<accession>A0A0G3BAA8</accession>